<evidence type="ECO:0000313" key="2">
    <source>
        <dbReference type="Ensembl" id="ENSCABP00000018284.1"/>
    </source>
</evidence>
<feature type="transmembrane region" description="Helical" evidence="1">
    <location>
        <begin position="261"/>
        <end position="287"/>
    </location>
</feature>
<evidence type="ECO:0000256" key="1">
    <source>
        <dbReference type="SAM" id="Phobius"/>
    </source>
</evidence>
<keyword evidence="1" id="KW-0812">Transmembrane</keyword>
<keyword evidence="1" id="KW-0472">Membrane</keyword>
<reference evidence="2" key="1">
    <citation type="submission" date="2025-08" db="UniProtKB">
        <authorList>
            <consortium name="Ensembl"/>
        </authorList>
    </citation>
    <scope>IDENTIFICATION</scope>
</reference>
<proteinExistence type="predicted"/>
<keyword evidence="1" id="KW-1133">Transmembrane helix</keyword>
<sequence>MGAPAPRPVHAAPQCPRPAGCPAALPARLPRSPAAPPGGLLGALLGGAGYPGVRYASFHLAFACRLRLLAGPRCSALAQPPPPVPRRPQRPLRAFAALTAYLRGRAASQRRPPIRKACSDPGSACWCAWRAREPLSGYDWFGLLGITGCCCILSGSVPDLLSLDPPHRSLADAFGYALACWAAWPWTLRLGHLLSALDSAKLIHGRVRLPPRGVGGLGVRPGHVHACQEPVLPASLSTVIFLIYSGVLFSPFGVFGVQDRYILFFVFCSILKSVIVVMYLLMLSYILTHLFHDICFKDLRCNDATSSVRVLECAH</sequence>
<keyword evidence="3" id="KW-1185">Reference proteome</keyword>
<dbReference type="AlphaFoldDB" id="A0A8C0H5R3"/>
<protein>
    <submittedName>
        <fullName evidence="2">Uncharacterized protein</fullName>
    </submittedName>
</protein>
<accession>A0A8C0H5R3</accession>
<name>A0A8C0H5R3_CHEAB</name>
<dbReference type="Proteomes" id="UP000694404">
    <property type="component" value="Unplaced"/>
</dbReference>
<dbReference type="Ensembl" id="ENSCABT00000020036.1">
    <property type="protein sequence ID" value="ENSCABP00000018284.1"/>
    <property type="gene ID" value="ENSCABG00000013555.1"/>
</dbReference>
<reference evidence="2" key="2">
    <citation type="submission" date="2025-09" db="UniProtKB">
        <authorList>
            <consortium name="Ensembl"/>
        </authorList>
    </citation>
    <scope>IDENTIFICATION</scope>
</reference>
<feature type="transmembrane region" description="Helical" evidence="1">
    <location>
        <begin position="231"/>
        <end position="249"/>
    </location>
</feature>
<evidence type="ECO:0000313" key="3">
    <source>
        <dbReference type="Proteomes" id="UP000694404"/>
    </source>
</evidence>
<organism evidence="2 3">
    <name type="scientific">Chelonoidis abingdonii</name>
    <name type="common">Abingdon island giant tortoise</name>
    <name type="synonym">Testudo abingdonii</name>
    <dbReference type="NCBI Taxonomy" id="106734"/>
    <lineage>
        <taxon>Eukaryota</taxon>
        <taxon>Metazoa</taxon>
        <taxon>Chordata</taxon>
        <taxon>Craniata</taxon>
        <taxon>Vertebrata</taxon>
        <taxon>Euteleostomi</taxon>
        <taxon>Archelosauria</taxon>
        <taxon>Testudinata</taxon>
        <taxon>Testudines</taxon>
        <taxon>Cryptodira</taxon>
        <taxon>Durocryptodira</taxon>
        <taxon>Testudinoidea</taxon>
        <taxon>Testudinidae</taxon>
        <taxon>Chelonoidis</taxon>
    </lineage>
</organism>